<dbReference type="InterPro" id="IPR033762">
    <property type="entry name" value="MCM_OB"/>
</dbReference>
<comment type="similarity">
    <text evidence="2 15">Belongs to the MCM family.</text>
</comment>
<dbReference type="AlphaFoldDB" id="B3S586"/>
<evidence type="ECO:0000256" key="9">
    <source>
        <dbReference type="ARBA" id="ARBA00023125"/>
    </source>
</evidence>
<dbReference type="InterPro" id="IPR056875">
    <property type="entry name" value="MCM8/REC_WHD"/>
</dbReference>
<dbReference type="Pfam" id="PF17207">
    <property type="entry name" value="MCM_OB"/>
    <property type="match status" value="1"/>
</dbReference>
<dbReference type="PROSITE" id="PS50051">
    <property type="entry name" value="MCM_2"/>
    <property type="match status" value="1"/>
</dbReference>
<organism evidence="17 18">
    <name type="scientific">Trichoplax adhaerens</name>
    <name type="common">Trichoplax reptans</name>
    <dbReference type="NCBI Taxonomy" id="10228"/>
    <lineage>
        <taxon>Eukaryota</taxon>
        <taxon>Metazoa</taxon>
        <taxon>Placozoa</taxon>
        <taxon>Uniplacotomia</taxon>
        <taxon>Trichoplacea</taxon>
        <taxon>Trichoplacidae</taxon>
        <taxon>Trichoplax</taxon>
    </lineage>
</organism>
<dbReference type="Pfam" id="PF26065">
    <property type="entry name" value="MCM8_N"/>
    <property type="match status" value="1"/>
</dbReference>
<dbReference type="EC" id="3.6.4.12" evidence="3"/>
<dbReference type="PhylomeDB" id="B3S586"/>
<dbReference type="GO" id="GO:0042555">
    <property type="term" value="C:MCM complex"/>
    <property type="evidence" value="ECO:0000318"/>
    <property type="project" value="GO_Central"/>
</dbReference>
<evidence type="ECO:0000256" key="4">
    <source>
        <dbReference type="ARBA" id="ARBA00022741"/>
    </source>
</evidence>
<evidence type="ECO:0000256" key="15">
    <source>
        <dbReference type="RuleBase" id="RU004070"/>
    </source>
</evidence>
<dbReference type="RefSeq" id="XP_002115374.1">
    <property type="nucleotide sequence ID" value="XM_002115338.1"/>
</dbReference>
<dbReference type="InterPro" id="IPR041562">
    <property type="entry name" value="MCM_lid"/>
</dbReference>
<dbReference type="STRING" id="10228.B3S586"/>
<gene>
    <name evidence="17" type="ORF">TRIADDRAFT_59235</name>
</gene>
<reference evidence="17 18" key="1">
    <citation type="journal article" date="2008" name="Nature">
        <title>The Trichoplax genome and the nature of placozoans.</title>
        <authorList>
            <person name="Srivastava M."/>
            <person name="Begovic E."/>
            <person name="Chapman J."/>
            <person name="Putnam N.H."/>
            <person name="Hellsten U."/>
            <person name="Kawashima T."/>
            <person name="Kuo A."/>
            <person name="Mitros T."/>
            <person name="Salamov A."/>
            <person name="Carpenter M.L."/>
            <person name="Signorovitch A.Y."/>
            <person name="Moreno M.A."/>
            <person name="Kamm K."/>
            <person name="Grimwood J."/>
            <person name="Schmutz J."/>
            <person name="Shapiro H."/>
            <person name="Grigoriev I.V."/>
            <person name="Buss L.W."/>
            <person name="Schierwater B."/>
            <person name="Dellaporta S.L."/>
            <person name="Rokhsar D.S."/>
        </authorList>
    </citation>
    <scope>NUCLEOTIDE SEQUENCE [LARGE SCALE GENOMIC DNA]</scope>
    <source>
        <strain evidence="17 18">Grell-BS-1999</strain>
    </source>
</reference>
<dbReference type="eggNOG" id="KOG0480">
    <property type="taxonomic scope" value="Eukaryota"/>
</dbReference>
<keyword evidence="7" id="KW-0347">Helicase</keyword>
<dbReference type="SMART" id="SM00382">
    <property type="entry name" value="AAA"/>
    <property type="match status" value="1"/>
</dbReference>
<keyword evidence="9 15" id="KW-0238">DNA-binding</keyword>
<dbReference type="InterPro" id="IPR058767">
    <property type="entry name" value="MCM8_N"/>
</dbReference>
<keyword evidence="8 15" id="KW-0067">ATP-binding</keyword>
<dbReference type="InterPro" id="IPR027417">
    <property type="entry name" value="P-loop_NTPase"/>
</dbReference>
<evidence type="ECO:0000256" key="3">
    <source>
        <dbReference type="ARBA" id="ARBA00012551"/>
    </source>
</evidence>
<dbReference type="FunCoup" id="B3S586">
    <property type="interactions" value="1000"/>
</dbReference>
<evidence type="ECO:0000259" key="16">
    <source>
        <dbReference type="PROSITE" id="PS50051"/>
    </source>
</evidence>
<keyword evidence="6" id="KW-0378">Hydrolase</keyword>
<accession>B3S586</accession>
<dbReference type="InParanoid" id="B3S586"/>
<evidence type="ECO:0000256" key="2">
    <source>
        <dbReference type="ARBA" id="ARBA00008010"/>
    </source>
</evidence>
<evidence type="ECO:0000313" key="18">
    <source>
        <dbReference type="Proteomes" id="UP000009022"/>
    </source>
</evidence>
<dbReference type="CDD" id="cd17759">
    <property type="entry name" value="MCM8"/>
    <property type="match status" value="1"/>
</dbReference>
<dbReference type="Gene3D" id="2.40.50.140">
    <property type="entry name" value="Nucleic acid-binding proteins"/>
    <property type="match status" value="1"/>
</dbReference>
<dbReference type="Gene3D" id="3.40.50.300">
    <property type="entry name" value="P-loop containing nucleotide triphosphate hydrolases"/>
    <property type="match status" value="1"/>
</dbReference>
<evidence type="ECO:0000313" key="17">
    <source>
        <dbReference type="EMBL" id="EDV22219.1"/>
    </source>
</evidence>
<dbReference type="GO" id="GO:0005634">
    <property type="term" value="C:nucleus"/>
    <property type="evidence" value="ECO:0000318"/>
    <property type="project" value="GO_Central"/>
</dbReference>
<keyword evidence="5" id="KW-0227">DNA damage</keyword>
<dbReference type="GO" id="GO:0003697">
    <property type="term" value="F:single-stranded DNA binding"/>
    <property type="evidence" value="ECO:0000318"/>
    <property type="project" value="GO_Central"/>
</dbReference>
<keyword evidence="10" id="KW-0234">DNA repair</keyword>
<evidence type="ECO:0000256" key="8">
    <source>
        <dbReference type="ARBA" id="ARBA00022840"/>
    </source>
</evidence>
<dbReference type="SMART" id="SM00350">
    <property type="entry name" value="MCM"/>
    <property type="match status" value="1"/>
</dbReference>
<dbReference type="InterPro" id="IPR003593">
    <property type="entry name" value="AAA+_ATPase"/>
</dbReference>
<dbReference type="GO" id="GO:0003678">
    <property type="term" value="F:DNA helicase activity"/>
    <property type="evidence" value="ECO:0007669"/>
    <property type="project" value="UniProtKB-EC"/>
</dbReference>
<dbReference type="SUPFAM" id="SSF50249">
    <property type="entry name" value="Nucleic acid-binding proteins"/>
    <property type="match status" value="1"/>
</dbReference>
<dbReference type="EMBL" id="DS985250">
    <property type="protein sequence ID" value="EDV22219.1"/>
    <property type="molecule type" value="Genomic_DNA"/>
</dbReference>
<dbReference type="GO" id="GO:0000724">
    <property type="term" value="P:double-strand break repair via homologous recombination"/>
    <property type="evidence" value="ECO:0007669"/>
    <property type="project" value="UniProtKB-ARBA"/>
</dbReference>
<name>B3S586_TRIAD</name>
<evidence type="ECO:0000256" key="12">
    <source>
        <dbReference type="ARBA" id="ARBA00041084"/>
    </source>
</evidence>
<dbReference type="Pfam" id="PF17855">
    <property type="entry name" value="MCM_lid"/>
    <property type="match status" value="1"/>
</dbReference>
<keyword evidence="11" id="KW-0539">Nucleus</keyword>
<evidence type="ECO:0000256" key="14">
    <source>
        <dbReference type="ARBA" id="ARBA00047995"/>
    </source>
</evidence>
<keyword evidence="18" id="KW-1185">Reference proteome</keyword>
<dbReference type="FunFam" id="2.20.28.10:FF:000007">
    <property type="entry name" value="DNA helicase MCM8 isoform X1"/>
    <property type="match status" value="1"/>
</dbReference>
<dbReference type="HOGENOM" id="CLU_000995_7_2_1"/>
<proteinExistence type="inferred from homology"/>
<dbReference type="Pfam" id="PF00493">
    <property type="entry name" value="MCM"/>
    <property type="match status" value="1"/>
</dbReference>
<dbReference type="Gene3D" id="2.20.28.10">
    <property type="match status" value="1"/>
</dbReference>
<dbReference type="InterPro" id="IPR001208">
    <property type="entry name" value="MCM_dom"/>
</dbReference>
<comment type="catalytic activity">
    <reaction evidence="14">
        <text>ATP + H2O = ADP + phosphate + H(+)</text>
        <dbReference type="Rhea" id="RHEA:13065"/>
        <dbReference type="ChEBI" id="CHEBI:15377"/>
        <dbReference type="ChEBI" id="CHEBI:15378"/>
        <dbReference type="ChEBI" id="CHEBI:30616"/>
        <dbReference type="ChEBI" id="CHEBI:43474"/>
        <dbReference type="ChEBI" id="CHEBI:456216"/>
        <dbReference type="EC" id="3.6.4.12"/>
    </reaction>
</comment>
<dbReference type="GO" id="GO:0097362">
    <property type="term" value="C:MCM8-MCM9 complex"/>
    <property type="evidence" value="ECO:0007669"/>
    <property type="project" value="UniProtKB-ARBA"/>
</dbReference>
<dbReference type="Pfam" id="PF25051">
    <property type="entry name" value="WHD_MCM8"/>
    <property type="match status" value="1"/>
</dbReference>
<dbReference type="GeneID" id="6756462"/>
<evidence type="ECO:0000256" key="13">
    <source>
        <dbReference type="ARBA" id="ARBA00042306"/>
    </source>
</evidence>
<evidence type="ECO:0000256" key="11">
    <source>
        <dbReference type="ARBA" id="ARBA00023242"/>
    </source>
</evidence>
<dbReference type="CDD" id="cd22247">
    <property type="entry name" value="MCM8_WHD"/>
    <property type="match status" value="1"/>
</dbReference>
<keyword evidence="4 15" id="KW-0547">Nucleotide-binding</keyword>
<feature type="domain" description="MCM C-terminal AAA(+) ATPase" evidence="16">
    <location>
        <begin position="389"/>
        <end position="567"/>
    </location>
</feature>
<dbReference type="PANTHER" id="PTHR11630">
    <property type="entry name" value="DNA REPLICATION LICENSING FACTOR MCM FAMILY MEMBER"/>
    <property type="match status" value="1"/>
</dbReference>
<dbReference type="GO" id="GO:0016787">
    <property type="term" value="F:hydrolase activity"/>
    <property type="evidence" value="ECO:0007669"/>
    <property type="project" value="UniProtKB-KW"/>
</dbReference>
<sequence length="840" mass="93966">MKKGNVDSLLDPLPLVLPIMSQQPGKRNDKSNTNNKTTAYWKKKHFYDKFKNNKAAGHKKIIDKKKKNPGHTPRLTQTTLTPSPYEGWKLYFDEELYSPSSDAAYKVKAFMKFFTNYLYDEDKTQQLDLIFSTKSLVIDFGYLKENEELLSECPSIADEITEQPHKIINCMGLAAYEVLTSMARYGTVNDHDVEEEDLYPFRKESLPKISVRISNYEPVIPLKSLKANYYGKLVAVHGTVVRVSNIKPLAVQMAFTCNTCGDMQVMRFLDGNYKVPNKCVSSECKGRSFSPDVSSKHTATVDWQTIRESGRVPRTVECELIGNIVSSCVPGDLVNVVGIVKIISSDEGRNKNKDKCMYLLYINVNHLENFSSKKKSLRSLNPINDNAAFSMKMVKAGLALALFGGRHKYLSDSNNIPVRGDPHMLVIGDPGLGKSQMLQAVANIAPRGVYVCGNTTTKSGLTVTLTKDGSTGNYSLEAGALVLADQGCCCIDEFDKMSNQHQALLEAMEQQSISIAKAGVTCSLPARTSVIAAANPVGGHYDLSKTVSENLKLGSALLSRFDLIILLKLQFLFSNEQVFILLDKPDADMDSMISEHVMSLHSGIDSHGNVLQATVRRLSQRGDSQSELEAEESLVQTLKIRRGESFAAIPATLLRKNASVCIIYYQKYVSYTRLYVHPKLSKEAADILQEFYLNLRQQRYGSNITPITTRQLESLIRLTEARARLEMRVEATKQDALDVIEIMKNSMLDIFSDEYGRLDFQRSQNGSGMSSRSRGKRFIGILNNFAGREGKSIFSVQEMSKIARDASFDTANFDDLIYSLNNQGYLLKKGYRVYQLQTLN</sequence>
<dbReference type="KEGG" id="tad:TRIADDRAFT_59235"/>
<dbReference type="SUPFAM" id="SSF52540">
    <property type="entry name" value="P-loop containing nucleoside triphosphate hydrolases"/>
    <property type="match status" value="1"/>
</dbReference>
<evidence type="ECO:0000256" key="5">
    <source>
        <dbReference type="ARBA" id="ARBA00022763"/>
    </source>
</evidence>
<dbReference type="InterPro" id="IPR012340">
    <property type="entry name" value="NA-bd_OB-fold"/>
</dbReference>
<evidence type="ECO:0000256" key="1">
    <source>
        <dbReference type="ARBA" id="ARBA00004123"/>
    </source>
</evidence>
<dbReference type="CTD" id="6756462"/>
<protein>
    <recommendedName>
        <fullName evidence="12">DNA helicase MCM8</fullName>
        <ecNumber evidence="3">3.6.4.12</ecNumber>
    </recommendedName>
    <alternativeName>
        <fullName evidence="13">Minichromosome maintenance 8</fullName>
    </alternativeName>
</protein>
<evidence type="ECO:0000256" key="6">
    <source>
        <dbReference type="ARBA" id="ARBA00022801"/>
    </source>
</evidence>
<dbReference type="OMA" id="THTVDWQ"/>
<dbReference type="InterPro" id="IPR031327">
    <property type="entry name" value="MCM"/>
</dbReference>
<dbReference type="Proteomes" id="UP000009022">
    <property type="component" value="Unassembled WGS sequence"/>
</dbReference>
<evidence type="ECO:0000256" key="7">
    <source>
        <dbReference type="ARBA" id="ARBA00022806"/>
    </source>
</evidence>
<comment type="subcellular location">
    <subcellularLocation>
        <location evidence="1">Nucleus</location>
    </subcellularLocation>
</comment>
<dbReference type="PRINTS" id="PR01657">
    <property type="entry name" value="MCMFAMILY"/>
</dbReference>
<dbReference type="OrthoDB" id="422555at2759"/>
<evidence type="ECO:0000256" key="10">
    <source>
        <dbReference type="ARBA" id="ARBA00023204"/>
    </source>
</evidence>
<dbReference type="GO" id="GO:0005524">
    <property type="term" value="F:ATP binding"/>
    <property type="evidence" value="ECO:0007669"/>
    <property type="project" value="UniProtKB-KW"/>
</dbReference>
<dbReference type="PANTHER" id="PTHR11630:SF47">
    <property type="entry name" value="DNA HELICASE MCM8"/>
    <property type="match status" value="1"/>
</dbReference>